<sequence length="238" mass="27393">MLSQNITGKVYDNDATVKGIDVFNLSKQTRTHTDNYGSFTIKAVIGDTLSFHSIFHNKKIVKLTETDFNNVIVVELRKTINRLNEILIQNDIKPKEFNQVQVQTSLGKQIKEDIKKNPHKYGSSSKYGLDIVRLAILIGKLFKKSKRKNISTIPVSHKDLDSLFSSNTFFNEELLINDLTIPKDYKQLFFEYCGTKNLEKKLLKNENKIILLDSLVTYSKTFLKIIEESKKKVNPTLF</sequence>
<gene>
    <name evidence="1" type="ORF">EM932_15115</name>
</gene>
<accession>A0A4S1DVG7</accession>
<evidence type="ECO:0000313" key="1">
    <source>
        <dbReference type="EMBL" id="TGV01422.1"/>
    </source>
</evidence>
<dbReference type="Proteomes" id="UP000307602">
    <property type="component" value="Unassembled WGS sequence"/>
</dbReference>
<proteinExistence type="predicted"/>
<comment type="caution">
    <text evidence="1">The sequence shown here is derived from an EMBL/GenBank/DDBJ whole genome shotgun (WGS) entry which is preliminary data.</text>
</comment>
<keyword evidence="2" id="KW-1185">Reference proteome</keyword>
<dbReference type="AlphaFoldDB" id="A0A4S1DVG7"/>
<name>A0A4S1DVG7_9FLAO</name>
<organism evidence="1 2">
    <name type="scientific">Flavivirga rizhaonensis</name>
    <dbReference type="NCBI Taxonomy" id="2559571"/>
    <lineage>
        <taxon>Bacteria</taxon>
        <taxon>Pseudomonadati</taxon>
        <taxon>Bacteroidota</taxon>
        <taxon>Flavobacteriia</taxon>
        <taxon>Flavobacteriales</taxon>
        <taxon>Flavobacteriaceae</taxon>
        <taxon>Flavivirga</taxon>
    </lineage>
</organism>
<dbReference type="InterPro" id="IPR008969">
    <property type="entry name" value="CarboxyPept-like_regulatory"/>
</dbReference>
<dbReference type="EMBL" id="SRSO01000023">
    <property type="protein sequence ID" value="TGV01422.1"/>
    <property type="molecule type" value="Genomic_DNA"/>
</dbReference>
<protein>
    <recommendedName>
        <fullName evidence="3">Carboxypeptidase-like regulatory domain-containing protein</fullName>
    </recommendedName>
</protein>
<dbReference type="RefSeq" id="WP_135878038.1">
    <property type="nucleotide sequence ID" value="NZ_SRSO01000023.1"/>
</dbReference>
<dbReference type="SUPFAM" id="SSF49464">
    <property type="entry name" value="Carboxypeptidase regulatory domain-like"/>
    <property type="match status" value="1"/>
</dbReference>
<evidence type="ECO:0000313" key="2">
    <source>
        <dbReference type="Proteomes" id="UP000307602"/>
    </source>
</evidence>
<dbReference type="OrthoDB" id="1422163at2"/>
<evidence type="ECO:0008006" key="3">
    <source>
        <dbReference type="Google" id="ProtNLM"/>
    </source>
</evidence>
<reference evidence="1 2" key="1">
    <citation type="submission" date="2019-04" db="EMBL/GenBank/DDBJ databases">
        <authorList>
            <person name="Liu A."/>
        </authorList>
    </citation>
    <scope>NUCLEOTIDE SEQUENCE [LARGE SCALE GENOMIC DNA]</scope>
    <source>
        <strain evidence="1 2">RZ03</strain>
    </source>
</reference>